<protein>
    <submittedName>
        <fullName evidence="1">Uncharacterized protein</fullName>
    </submittedName>
</protein>
<evidence type="ECO:0000313" key="2">
    <source>
        <dbReference type="Proteomes" id="UP001629113"/>
    </source>
</evidence>
<dbReference type="Proteomes" id="UP001629113">
    <property type="component" value="Unassembled WGS sequence"/>
</dbReference>
<reference evidence="1 2" key="1">
    <citation type="submission" date="2024-06" db="EMBL/GenBank/DDBJ databases">
        <title>Complete genome of Phlyctema vagabunda strain 19-DSS-EL-015.</title>
        <authorList>
            <person name="Fiorenzani C."/>
        </authorList>
    </citation>
    <scope>NUCLEOTIDE SEQUENCE [LARGE SCALE GENOMIC DNA]</scope>
    <source>
        <strain evidence="1 2">19-DSS-EL-015</strain>
    </source>
</reference>
<comment type="caution">
    <text evidence="1">The sequence shown here is derived from an EMBL/GenBank/DDBJ whole genome shotgun (WGS) entry which is preliminary data.</text>
</comment>
<accession>A0ABR4PMI4</accession>
<evidence type="ECO:0000313" key="1">
    <source>
        <dbReference type="EMBL" id="KAL3424514.1"/>
    </source>
</evidence>
<name>A0ABR4PMI4_9HELO</name>
<dbReference type="EMBL" id="JBFCZG010000003">
    <property type="protein sequence ID" value="KAL3424514.1"/>
    <property type="molecule type" value="Genomic_DNA"/>
</dbReference>
<organism evidence="1 2">
    <name type="scientific">Phlyctema vagabunda</name>
    <dbReference type="NCBI Taxonomy" id="108571"/>
    <lineage>
        <taxon>Eukaryota</taxon>
        <taxon>Fungi</taxon>
        <taxon>Dikarya</taxon>
        <taxon>Ascomycota</taxon>
        <taxon>Pezizomycotina</taxon>
        <taxon>Leotiomycetes</taxon>
        <taxon>Helotiales</taxon>
        <taxon>Dermateaceae</taxon>
        <taxon>Phlyctema</taxon>
    </lineage>
</organism>
<gene>
    <name evidence="1" type="ORF">PVAG01_03795</name>
</gene>
<sequence length="163" mass="19187">MSGEQVTQRELCTELRFGEEDYDRLQTWLRSRHIHDAFEEFQQSWTDLNKRGPDRETILEQCEDELHRSSPKFKNKYKPHEKTRDNWSEEDHYVRFITIVVRFERDHDGLWFDQGIGKIKTLCEITLKVLQFLRSELASGVDLTLPAGDEVTEEESKAAGVNG</sequence>
<keyword evidence="2" id="KW-1185">Reference proteome</keyword>
<proteinExistence type="predicted"/>